<evidence type="ECO:0000259" key="1">
    <source>
        <dbReference type="Pfam" id="PF24693"/>
    </source>
</evidence>
<dbReference type="InterPro" id="IPR056077">
    <property type="entry name" value="DUF7660"/>
</dbReference>
<reference evidence="2" key="1">
    <citation type="submission" date="2024-05" db="EMBL/GenBank/DDBJ databases">
        <title>Draft genome sequence of Pseudomonas iranensis M7D1.</title>
        <authorList>
            <person name="Miller S.L."/>
            <person name="Nsubuga A."/>
            <person name="Lu N."/>
            <person name="King J."/>
            <person name="Shears P."/>
            <person name="Lawson P.A."/>
        </authorList>
    </citation>
    <scope>NUCLEOTIDE SEQUENCE</scope>
    <source>
        <strain evidence="2">M7D1</strain>
    </source>
</reference>
<dbReference type="AlphaFoldDB" id="A0AAU7F4W8"/>
<name>A0AAU7F4W8_9PSED</name>
<accession>A0AAU7F4W8</accession>
<sequence>MSIDLDELLERVNDEQSFIAFIDALGSDFASQPLLDNVTPLKRDELGVSQWENGSVDTFLEAAAAWATDSARNSPSISETNIWQRCASILLAGKFYE</sequence>
<evidence type="ECO:0000313" key="2">
    <source>
        <dbReference type="EMBL" id="XBL98664.1"/>
    </source>
</evidence>
<dbReference type="Pfam" id="PF24693">
    <property type="entry name" value="DUF7660"/>
    <property type="match status" value="1"/>
</dbReference>
<organism evidence="2">
    <name type="scientific">Pseudomonas iranensis</name>
    <dbReference type="NCBI Taxonomy" id="2745503"/>
    <lineage>
        <taxon>Bacteria</taxon>
        <taxon>Pseudomonadati</taxon>
        <taxon>Pseudomonadota</taxon>
        <taxon>Gammaproteobacteria</taxon>
        <taxon>Pseudomonadales</taxon>
        <taxon>Pseudomonadaceae</taxon>
        <taxon>Pseudomonas</taxon>
    </lineage>
</organism>
<gene>
    <name evidence="2" type="ORF">ABHN08_12125</name>
</gene>
<feature type="domain" description="DUF7660" evidence="1">
    <location>
        <begin position="16"/>
        <end position="97"/>
    </location>
</feature>
<protein>
    <recommendedName>
        <fullName evidence="1">DUF7660 domain-containing protein</fullName>
    </recommendedName>
</protein>
<proteinExistence type="predicted"/>
<dbReference type="EMBL" id="CP157354">
    <property type="protein sequence ID" value="XBL98664.1"/>
    <property type="molecule type" value="Genomic_DNA"/>
</dbReference>